<evidence type="ECO:0000259" key="8">
    <source>
        <dbReference type="PROSITE" id="PS50109"/>
    </source>
</evidence>
<organism evidence="9 10">
    <name type="scientific">Sphingomonas piscis</name>
    <dbReference type="NCBI Taxonomy" id="2714943"/>
    <lineage>
        <taxon>Bacteria</taxon>
        <taxon>Pseudomonadati</taxon>
        <taxon>Pseudomonadota</taxon>
        <taxon>Alphaproteobacteria</taxon>
        <taxon>Sphingomonadales</taxon>
        <taxon>Sphingomonadaceae</taxon>
        <taxon>Sphingomonas</taxon>
    </lineage>
</organism>
<keyword evidence="7" id="KW-1133">Transmembrane helix</keyword>
<dbReference type="Pfam" id="PF02518">
    <property type="entry name" value="HATPase_c"/>
    <property type="match status" value="1"/>
</dbReference>
<feature type="transmembrane region" description="Helical" evidence="7">
    <location>
        <begin position="6"/>
        <end position="27"/>
    </location>
</feature>
<evidence type="ECO:0000256" key="4">
    <source>
        <dbReference type="ARBA" id="ARBA00022679"/>
    </source>
</evidence>
<name>A0A6G7YSI2_9SPHN</name>
<feature type="domain" description="Histidine kinase" evidence="8">
    <location>
        <begin position="564"/>
        <end position="783"/>
    </location>
</feature>
<evidence type="ECO:0000256" key="2">
    <source>
        <dbReference type="ARBA" id="ARBA00012438"/>
    </source>
</evidence>
<evidence type="ECO:0000313" key="10">
    <source>
        <dbReference type="Proteomes" id="UP000503222"/>
    </source>
</evidence>
<dbReference type="RefSeq" id="WP_166412090.1">
    <property type="nucleotide sequence ID" value="NZ_CP049869.1"/>
</dbReference>
<accession>A0A6G7YSI2</accession>
<dbReference type="SMART" id="SM00388">
    <property type="entry name" value="HisKA"/>
    <property type="match status" value="1"/>
</dbReference>
<dbReference type="PROSITE" id="PS50109">
    <property type="entry name" value="HIS_KIN"/>
    <property type="match status" value="1"/>
</dbReference>
<evidence type="ECO:0000256" key="6">
    <source>
        <dbReference type="ARBA" id="ARBA00023012"/>
    </source>
</evidence>
<dbReference type="EC" id="2.7.13.3" evidence="2"/>
<dbReference type="InterPro" id="IPR003594">
    <property type="entry name" value="HATPase_dom"/>
</dbReference>
<dbReference type="Pfam" id="PF12860">
    <property type="entry name" value="PAS_7"/>
    <property type="match status" value="2"/>
</dbReference>
<dbReference type="InterPro" id="IPR036097">
    <property type="entry name" value="HisK_dim/P_sf"/>
</dbReference>
<dbReference type="AlphaFoldDB" id="A0A6G7YSI2"/>
<protein>
    <recommendedName>
        <fullName evidence="2">histidine kinase</fullName>
        <ecNumber evidence="2">2.7.13.3</ecNumber>
    </recommendedName>
</protein>
<keyword evidence="10" id="KW-1185">Reference proteome</keyword>
<keyword evidence="6" id="KW-0902">Two-component regulatory system</keyword>
<dbReference type="SUPFAM" id="SSF55785">
    <property type="entry name" value="PYP-like sensor domain (PAS domain)"/>
    <property type="match status" value="2"/>
</dbReference>
<keyword evidence="4" id="KW-0808">Transferase</keyword>
<keyword evidence="3" id="KW-0597">Phosphoprotein</keyword>
<comment type="catalytic activity">
    <reaction evidence="1">
        <text>ATP + protein L-histidine = ADP + protein N-phospho-L-histidine.</text>
        <dbReference type="EC" id="2.7.13.3"/>
    </reaction>
</comment>
<dbReference type="PRINTS" id="PR00344">
    <property type="entry name" value="BCTRLSENSOR"/>
</dbReference>
<dbReference type="InterPro" id="IPR036890">
    <property type="entry name" value="HATPase_C_sf"/>
</dbReference>
<dbReference type="Gene3D" id="3.30.450.20">
    <property type="entry name" value="PAS domain"/>
    <property type="match status" value="2"/>
</dbReference>
<evidence type="ECO:0000256" key="5">
    <source>
        <dbReference type="ARBA" id="ARBA00022777"/>
    </source>
</evidence>
<dbReference type="SUPFAM" id="SSF47384">
    <property type="entry name" value="Homodimeric domain of signal transducing histidine kinase"/>
    <property type="match status" value="1"/>
</dbReference>
<keyword evidence="5 9" id="KW-0418">Kinase</keyword>
<proteinExistence type="predicted"/>
<reference evidence="9 10" key="1">
    <citation type="submission" date="2020-03" db="EMBL/GenBank/DDBJ databases">
        <title>Sphingomonas sp. nov., isolated from fish.</title>
        <authorList>
            <person name="Hyun D.-W."/>
            <person name="Bae J.-W."/>
        </authorList>
    </citation>
    <scope>NUCLEOTIDE SEQUENCE [LARGE SCALE GENOMIC DNA]</scope>
    <source>
        <strain evidence="9 10">HDW15B</strain>
    </source>
</reference>
<dbReference type="Proteomes" id="UP000503222">
    <property type="component" value="Chromosome"/>
</dbReference>
<dbReference type="PANTHER" id="PTHR43711">
    <property type="entry name" value="TWO-COMPONENT HISTIDINE KINASE"/>
    <property type="match status" value="1"/>
</dbReference>
<evidence type="ECO:0000313" key="9">
    <source>
        <dbReference type="EMBL" id="QIK79705.1"/>
    </source>
</evidence>
<dbReference type="Gene3D" id="3.30.565.10">
    <property type="entry name" value="Histidine kinase-like ATPase, C-terminal domain"/>
    <property type="match status" value="1"/>
</dbReference>
<sequence length="784" mass="85500">MTGETTIFVALGLAFVWLAVGVTLALVGARRVRDASRLGARLQDMRSLVASSPSRAILIHPGGGVEADPRLIRELGFETAPKKIDDLAGDERGLASVDGAALISALRNAAISGERVEMTVRVAGSSRILRAEAGPAPAPRAPGTMLLWLSDVTAGEEGKAEISRRLGQTEAALNSLTHLIEAAPFPMWYRNPELELGLVNSAFVAAVEARDAADVIGRGIELVDGAGSQAAREAAKRALANSTPDIRMQPAIINGERRMLRVANVPLPTGAVAGFAVDVQDLEDARSELARHIQSQRELADHMTAGAIQFDADRTVNFYNRPFAVLAQLDPEWLSDQPEFDRVLERMRDNNRLPETRDFPAWKEERRGWFTSAEEVLEEEWILPNGDHLRLVAQPIPDGGLRMFLEDRTEQVRLASARDTLLRVRAATFDNLFESIAVFASDGRLYLWNRRFSDVWDLDDSWLSEHPRVDELVPAMARKLVNPTAAAQIREVVRQTTNERKAASGRISMTDGRYFQFAAVPLPDGNALLTFLDVTDSSRIEAALRERAAALEEADRVKTDFVANMSYELRTPLTSIGGFAEMIANGYAGELSPTAEDYVKAILDAVARLSRLVDDVLDLTTGDARGVTLDRERVDVGGLCRTALQAASQRSAEKSQKLEAVIDPSTGYVTGDARRLRESMEHVLYNAVAYTDPKGTIRLEAKGDDTSVTVTIADNGSGIPAEDMPRVFDRFHRVAEANVSGEAALGLGLPLTRQFIEAHGGTVQLDSEVGKGTRVTMTIPRGTR</sequence>
<dbReference type="SMART" id="SM00387">
    <property type="entry name" value="HATPase_c"/>
    <property type="match status" value="1"/>
</dbReference>
<keyword evidence="7" id="KW-0812">Transmembrane</keyword>
<keyword evidence="7" id="KW-0472">Membrane</keyword>
<evidence type="ECO:0000256" key="7">
    <source>
        <dbReference type="SAM" id="Phobius"/>
    </source>
</evidence>
<dbReference type="InterPro" id="IPR003661">
    <property type="entry name" value="HisK_dim/P_dom"/>
</dbReference>
<dbReference type="InterPro" id="IPR004358">
    <property type="entry name" value="Sig_transdc_His_kin-like_C"/>
</dbReference>
<dbReference type="CDD" id="cd00075">
    <property type="entry name" value="HATPase"/>
    <property type="match status" value="1"/>
</dbReference>
<dbReference type="Gene3D" id="1.10.287.130">
    <property type="match status" value="1"/>
</dbReference>
<gene>
    <name evidence="9" type="ORF">G7077_13115</name>
</gene>
<dbReference type="GO" id="GO:0000155">
    <property type="term" value="F:phosphorelay sensor kinase activity"/>
    <property type="evidence" value="ECO:0007669"/>
    <property type="project" value="InterPro"/>
</dbReference>
<dbReference type="InterPro" id="IPR050736">
    <property type="entry name" value="Sensor_HK_Regulatory"/>
</dbReference>
<dbReference type="InterPro" id="IPR005467">
    <property type="entry name" value="His_kinase_dom"/>
</dbReference>
<dbReference type="EMBL" id="CP049869">
    <property type="protein sequence ID" value="QIK79705.1"/>
    <property type="molecule type" value="Genomic_DNA"/>
</dbReference>
<dbReference type="KEGG" id="spii:G7077_13115"/>
<dbReference type="InterPro" id="IPR035965">
    <property type="entry name" value="PAS-like_dom_sf"/>
</dbReference>
<evidence type="ECO:0000256" key="1">
    <source>
        <dbReference type="ARBA" id="ARBA00000085"/>
    </source>
</evidence>
<dbReference type="CDD" id="cd00082">
    <property type="entry name" value="HisKA"/>
    <property type="match status" value="1"/>
</dbReference>
<dbReference type="PANTHER" id="PTHR43711:SF1">
    <property type="entry name" value="HISTIDINE KINASE 1"/>
    <property type="match status" value="1"/>
</dbReference>
<evidence type="ECO:0000256" key="3">
    <source>
        <dbReference type="ARBA" id="ARBA00022553"/>
    </source>
</evidence>
<dbReference type="SUPFAM" id="SSF55874">
    <property type="entry name" value="ATPase domain of HSP90 chaperone/DNA topoisomerase II/histidine kinase"/>
    <property type="match status" value="1"/>
</dbReference>
<dbReference type="Pfam" id="PF00512">
    <property type="entry name" value="HisKA"/>
    <property type="match status" value="1"/>
</dbReference>